<gene>
    <name evidence="2" type="primary">LOC104604464</name>
</gene>
<dbReference type="OMA" id="LCHDEQN"/>
<dbReference type="AlphaFoldDB" id="A0A1U8AVV5"/>
<dbReference type="PANTHER" id="PTHR31317:SF14">
    <property type="entry name" value="DUF1005 FAMILY PROTEIN (DUF1005)"/>
    <property type="match status" value="1"/>
</dbReference>
<dbReference type="RefSeq" id="XP_010267102.1">
    <property type="nucleotide sequence ID" value="XM_010268800.2"/>
</dbReference>
<dbReference type="FunCoup" id="A0A1U8AVV5">
    <property type="interactions" value="205"/>
</dbReference>
<protein>
    <submittedName>
        <fullName evidence="2">Uncharacterized protein LOC104604464</fullName>
    </submittedName>
</protein>
<dbReference type="GeneID" id="104604464"/>
<keyword evidence="1" id="KW-1185">Reference proteome</keyword>
<dbReference type="Proteomes" id="UP000189703">
    <property type="component" value="Unplaced"/>
</dbReference>
<organism evidence="1 2">
    <name type="scientific">Nelumbo nucifera</name>
    <name type="common">Sacred lotus</name>
    <dbReference type="NCBI Taxonomy" id="4432"/>
    <lineage>
        <taxon>Eukaryota</taxon>
        <taxon>Viridiplantae</taxon>
        <taxon>Streptophyta</taxon>
        <taxon>Embryophyta</taxon>
        <taxon>Tracheophyta</taxon>
        <taxon>Spermatophyta</taxon>
        <taxon>Magnoliopsida</taxon>
        <taxon>Proteales</taxon>
        <taxon>Nelumbonaceae</taxon>
        <taxon>Nelumbo</taxon>
    </lineage>
</organism>
<dbReference type="InterPro" id="IPR010410">
    <property type="entry name" value="DUF1005"/>
</dbReference>
<evidence type="ECO:0000313" key="2">
    <source>
        <dbReference type="RefSeq" id="XP_010267102.1"/>
    </source>
</evidence>
<dbReference type="KEGG" id="nnu:104604464"/>
<dbReference type="PANTHER" id="PTHR31317">
    <property type="entry name" value="OS08G0163500 PROTEIN"/>
    <property type="match status" value="1"/>
</dbReference>
<accession>A0A1U8AVV5</accession>
<proteinExistence type="predicted"/>
<sequence>MDPCPFVRVIVEGLALKLPVASKHAGSEVHPSTTPCFCKLRLKNFSSQTAILPLSTTPGDSPPESTTSSAGFHLDPLFLRRLSGKQTTLHVSVYTGRMSRTCGISSAKLLGRVHMTFNLQGTEHRTCMFQNGWMKLGKDSDKSSARLHLVIRSEPDPRFVFQFGGEPECSPVVFQIQGNIRQPVFSCKFSADRNSRSRSLRLDSNNRGGGWMKSFSKERDRLGRERKGWMIMIYDLSGSPVAAASMITPFVPSPGSDRVSRSNPGAWLILRPQGFSVSSWKPWGRLEAWRERGPADGLGYKFELVTDTGTNTGVPFAESTMSVRKGGQFCIDTNLVGDTASSSSSSRRGFVMGSTVEGEGKVSKPVVQVGVQHVKSTADAALFVALSAAIDLSMDACRLFSRKLRKELCRYQQEYLS</sequence>
<dbReference type="OrthoDB" id="748166at2759"/>
<name>A0A1U8AVV5_NELNU</name>
<dbReference type="Pfam" id="PF06219">
    <property type="entry name" value="DUF1005"/>
    <property type="match status" value="1"/>
</dbReference>
<evidence type="ECO:0000313" key="1">
    <source>
        <dbReference type="Proteomes" id="UP000189703"/>
    </source>
</evidence>
<dbReference type="eggNOG" id="ENOG502QS7R">
    <property type="taxonomic scope" value="Eukaryota"/>
</dbReference>
<reference evidence="2" key="1">
    <citation type="submission" date="2025-08" db="UniProtKB">
        <authorList>
            <consortium name="RefSeq"/>
        </authorList>
    </citation>
    <scope>IDENTIFICATION</scope>
</reference>